<evidence type="ECO:0000313" key="10">
    <source>
        <dbReference type="Proteomes" id="UP000831607"/>
    </source>
</evidence>
<evidence type="ECO:0000256" key="3">
    <source>
        <dbReference type="ARBA" id="ARBA00022519"/>
    </source>
</evidence>
<keyword evidence="10" id="KW-1185">Reference proteome</keyword>
<organism evidence="9 10">
    <name type="scientific">Orrella daihaiensis</name>
    <dbReference type="NCBI Taxonomy" id="2782176"/>
    <lineage>
        <taxon>Bacteria</taxon>
        <taxon>Pseudomonadati</taxon>
        <taxon>Pseudomonadota</taxon>
        <taxon>Betaproteobacteria</taxon>
        <taxon>Burkholderiales</taxon>
        <taxon>Alcaligenaceae</taxon>
        <taxon>Orrella</taxon>
    </lineage>
</organism>
<evidence type="ECO:0000256" key="5">
    <source>
        <dbReference type="ARBA" id="ARBA00022989"/>
    </source>
</evidence>
<proteinExistence type="inferred from homology"/>
<keyword evidence="7" id="KW-0813">Transport</keyword>
<feature type="transmembrane region" description="Helical" evidence="7">
    <location>
        <begin position="401"/>
        <end position="423"/>
    </location>
</feature>
<reference evidence="9 10" key="1">
    <citation type="submission" date="2020-11" db="EMBL/GenBank/DDBJ databases">
        <title>Algicoccus daihaiensis sp.nov., isolated from Daihai Lake in Inner Mongolia.</title>
        <authorList>
            <person name="Kai J."/>
        </authorList>
    </citation>
    <scope>NUCLEOTIDE SEQUENCE [LARGE SCALE GENOMIC DNA]</scope>
    <source>
        <strain evidence="10">f23</strain>
    </source>
</reference>
<comment type="similarity">
    <text evidence="7">Belongs to the TRAP transporter large permease family.</text>
</comment>
<dbReference type="RefSeq" id="WP_243478516.1">
    <property type="nucleotide sequence ID" value="NZ_CP063982.1"/>
</dbReference>
<dbReference type="PANTHER" id="PTHR33362">
    <property type="entry name" value="SIALIC ACID TRAP TRANSPORTER PERMEASE PROTEIN SIAT-RELATED"/>
    <property type="match status" value="1"/>
</dbReference>
<comment type="subcellular location">
    <subcellularLocation>
        <location evidence="1 7">Cell inner membrane</location>
        <topology evidence="1 7">Multi-pass membrane protein</topology>
    </subcellularLocation>
</comment>
<evidence type="ECO:0000259" key="8">
    <source>
        <dbReference type="Pfam" id="PF06808"/>
    </source>
</evidence>
<evidence type="ECO:0000256" key="1">
    <source>
        <dbReference type="ARBA" id="ARBA00004429"/>
    </source>
</evidence>
<feature type="transmembrane region" description="Helical" evidence="7">
    <location>
        <begin position="227"/>
        <end position="246"/>
    </location>
</feature>
<comment type="function">
    <text evidence="7">Part of the tripartite ATP-independent periplasmic (TRAP) transport system.</text>
</comment>
<evidence type="ECO:0000256" key="2">
    <source>
        <dbReference type="ARBA" id="ARBA00022475"/>
    </source>
</evidence>
<keyword evidence="5 7" id="KW-1133">Transmembrane helix</keyword>
<protein>
    <recommendedName>
        <fullName evidence="7">TRAP transporter large permease protein</fullName>
    </recommendedName>
</protein>
<gene>
    <name evidence="9" type="ORF">DHf2319_11855</name>
</gene>
<feature type="transmembrane region" description="Helical" evidence="7">
    <location>
        <begin position="252"/>
        <end position="275"/>
    </location>
</feature>
<keyword evidence="6 7" id="KW-0472">Membrane</keyword>
<feature type="transmembrane region" description="Helical" evidence="7">
    <location>
        <begin position="179"/>
        <end position="203"/>
    </location>
</feature>
<evidence type="ECO:0000256" key="6">
    <source>
        <dbReference type="ARBA" id="ARBA00023136"/>
    </source>
</evidence>
<feature type="domain" description="TRAP C4-dicarboxylate transport system permease DctM subunit" evidence="8">
    <location>
        <begin position="15"/>
        <end position="426"/>
    </location>
</feature>
<keyword evidence="2" id="KW-1003">Cell membrane</keyword>
<evidence type="ECO:0000313" key="9">
    <source>
        <dbReference type="EMBL" id="UOD50119.1"/>
    </source>
</evidence>
<keyword evidence="3 7" id="KW-0997">Cell inner membrane</keyword>
<feature type="transmembrane region" description="Helical" evidence="7">
    <location>
        <begin position="50"/>
        <end position="73"/>
    </location>
</feature>
<evidence type="ECO:0000256" key="4">
    <source>
        <dbReference type="ARBA" id="ARBA00022692"/>
    </source>
</evidence>
<evidence type="ECO:0000256" key="7">
    <source>
        <dbReference type="RuleBase" id="RU369079"/>
    </source>
</evidence>
<feature type="transmembrane region" description="Helical" evidence="7">
    <location>
        <begin position="143"/>
        <end position="167"/>
    </location>
</feature>
<name>A0ABY4APX6_9BURK</name>
<dbReference type="EMBL" id="CP063982">
    <property type="protein sequence ID" value="UOD50119.1"/>
    <property type="molecule type" value="Genomic_DNA"/>
</dbReference>
<feature type="transmembrane region" description="Helical" evidence="7">
    <location>
        <begin position="6"/>
        <end position="38"/>
    </location>
</feature>
<dbReference type="NCBIfam" id="TIGR00786">
    <property type="entry name" value="dctM"/>
    <property type="match status" value="1"/>
</dbReference>
<feature type="transmembrane region" description="Helical" evidence="7">
    <location>
        <begin position="287"/>
        <end position="307"/>
    </location>
</feature>
<accession>A0ABY4APX6</accession>
<sequence length="434" mass="46245">MGDDSGLLISFAIIGTMLLLLGVGVWIGLALIGVAFVAMTTGSSRLPGDAMATTIFGSLSSWTLTSLPLFIWMGEILFRSRLSQLLFNGLSPLFGKFPGRLMQVNVVASTLFAAISGSSAATCATIGKITVPELRQRNYPENMIIGSLAGAGTLGLLIPPSVIMIVYGVTADVSINKLFIAGVIPGLVLAVVYMLYVGGWSLINADKVPKSTTQLGLMQMLATSRDILPPFLLILAVLGSIYAGFATATESAAIGVLGALILSISYGGFGWRIFFTTIMGALKTTTMIMLILAGSSFLTIAMGFTGIPRDLAQWVGSLGLSQWQLLVILTLVFILLGCILDGISMIVLTMAVLLPVVQAAQLDLLWFGIYLILVVEMAQITPPIGLNLFVLQGLTKRDVGFIATASFPFFIILCLMVVLIYLFPELVFWLPNQI</sequence>
<keyword evidence="4 7" id="KW-0812">Transmembrane</keyword>
<dbReference type="PIRSF" id="PIRSF006066">
    <property type="entry name" value="HI0050"/>
    <property type="match status" value="1"/>
</dbReference>
<dbReference type="InterPro" id="IPR004681">
    <property type="entry name" value="TRAP_DctM"/>
</dbReference>
<dbReference type="PANTHER" id="PTHR33362:SF5">
    <property type="entry name" value="C4-DICARBOXYLATE TRAP TRANSPORTER LARGE PERMEASE PROTEIN DCTM"/>
    <property type="match status" value="1"/>
</dbReference>
<feature type="transmembrane region" description="Helical" evidence="7">
    <location>
        <begin position="364"/>
        <end position="381"/>
    </location>
</feature>
<dbReference type="Proteomes" id="UP000831607">
    <property type="component" value="Chromosome"/>
</dbReference>
<comment type="subunit">
    <text evidence="7">The complex comprises the extracytoplasmic solute receptor protein and the two transmembrane proteins.</text>
</comment>
<feature type="transmembrane region" description="Helical" evidence="7">
    <location>
        <begin position="327"/>
        <end position="357"/>
    </location>
</feature>
<comment type="caution">
    <text evidence="7">Lacks conserved residue(s) required for the propagation of feature annotation.</text>
</comment>
<dbReference type="Pfam" id="PF06808">
    <property type="entry name" value="DctM"/>
    <property type="match status" value="1"/>
</dbReference>
<dbReference type="InterPro" id="IPR010656">
    <property type="entry name" value="DctM"/>
</dbReference>